<sequence length="219" mass="23385">MDEAQPPTPTPFLEVKCQSSGMTRRFAMGTEAGFAVSLINKKLGAGDPLALHIEAVKEGEEPISFGPSSALVDYGSGWRLQTVTQLDSPEFGGGEGVLRPMAMPVPAVTPQHDASTTSSGVATDSLLDTTNEFITDEVFKSREELVNWIRVQGRSCGVGMVIKSGYYTKKSDVDSDGQAAMSFNADIDHQKRKRPKATGTKKCGCPFLLKGVNIGPGDE</sequence>
<evidence type="ECO:0000313" key="2">
    <source>
        <dbReference type="Proteomes" id="UP000290289"/>
    </source>
</evidence>
<dbReference type="EMBL" id="RDQH01000340">
    <property type="protein sequence ID" value="RXH76164.1"/>
    <property type="molecule type" value="Genomic_DNA"/>
</dbReference>
<gene>
    <name evidence="1" type="ORF">DVH24_019052</name>
</gene>
<reference evidence="1 2" key="1">
    <citation type="submission" date="2018-10" db="EMBL/GenBank/DDBJ databases">
        <title>A high-quality apple genome assembly.</title>
        <authorList>
            <person name="Hu J."/>
        </authorList>
    </citation>
    <scope>NUCLEOTIDE SEQUENCE [LARGE SCALE GENOMIC DNA]</scope>
    <source>
        <strain evidence="2">cv. HFTH1</strain>
        <tissue evidence="1">Young leaf</tissue>
    </source>
</reference>
<comment type="caution">
    <text evidence="1">The sequence shown here is derived from an EMBL/GenBank/DDBJ whole genome shotgun (WGS) entry which is preliminary data.</text>
</comment>
<dbReference type="Proteomes" id="UP000290289">
    <property type="component" value="Chromosome 14"/>
</dbReference>
<protein>
    <submittedName>
        <fullName evidence="1">Uncharacterized protein</fullName>
    </submittedName>
</protein>
<accession>A0A498I1P1</accession>
<proteinExistence type="predicted"/>
<dbReference type="PANTHER" id="PTHR36396">
    <property type="entry name" value="MALTASE-GLUCOAMYLASE, INTESTINAL PROTEIN"/>
    <property type="match status" value="1"/>
</dbReference>
<evidence type="ECO:0000313" key="1">
    <source>
        <dbReference type="EMBL" id="RXH76164.1"/>
    </source>
</evidence>
<keyword evidence="2" id="KW-1185">Reference proteome</keyword>
<dbReference type="AlphaFoldDB" id="A0A498I1P1"/>
<name>A0A498I1P1_MALDO</name>
<organism evidence="1 2">
    <name type="scientific">Malus domestica</name>
    <name type="common">Apple</name>
    <name type="synonym">Pyrus malus</name>
    <dbReference type="NCBI Taxonomy" id="3750"/>
    <lineage>
        <taxon>Eukaryota</taxon>
        <taxon>Viridiplantae</taxon>
        <taxon>Streptophyta</taxon>
        <taxon>Embryophyta</taxon>
        <taxon>Tracheophyta</taxon>
        <taxon>Spermatophyta</taxon>
        <taxon>Magnoliopsida</taxon>
        <taxon>eudicotyledons</taxon>
        <taxon>Gunneridae</taxon>
        <taxon>Pentapetalae</taxon>
        <taxon>rosids</taxon>
        <taxon>fabids</taxon>
        <taxon>Rosales</taxon>
        <taxon>Rosaceae</taxon>
        <taxon>Amygdaloideae</taxon>
        <taxon>Maleae</taxon>
        <taxon>Malus</taxon>
    </lineage>
</organism>
<dbReference type="PANTHER" id="PTHR36396:SF1">
    <property type="entry name" value="MALTASE-GLUCOAMYLASE, INTESTINAL PROTEIN"/>
    <property type="match status" value="1"/>
</dbReference>